<proteinExistence type="predicted"/>
<keyword evidence="1" id="KW-1133">Transmembrane helix</keyword>
<reference evidence="3" key="1">
    <citation type="journal article" date="2013" name="Science">
        <title>The Amborella genome and the evolution of flowering plants.</title>
        <authorList>
            <consortium name="Amborella Genome Project"/>
        </authorList>
    </citation>
    <scope>NUCLEOTIDE SEQUENCE [LARGE SCALE GENOMIC DNA]</scope>
</reference>
<evidence type="ECO:0000256" key="1">
    <source>
        <dbReference type="SAM" id="Phobius"/>
    </source>
</evidence>
<protein>
    <recommendedName>
        <fullName evidence="4">Methyltransferase-like protein 22</fullName>
    </recommendedName>
</protein>
<keyword evidence="3" id="KW-1185">Reference proteome</keyword>
<dbReference type="PANTHER" id="PTHR23108:SF0">
    <property type="entry name" value="METHYLTRANSFERASE-LIKE PROTEIN 22"/>
    <property type="match status" value="1"/>
</dbReference>
<keyword evidence="1" id="KW-0472">Membrane</keyword>
<dbReference type="AlphaFoldDB" id="W1Q105"/>
<dbReference type="EMBL" id="KI392560">
    <property type="protein sequence ID" value="ERN13985.1"/>
    <property type="molecule type" value="Genomic_DNA"/>
</dbReference>
<name>W1Q105_AMBTC</name>
<dbReference type="OMA" id="AFAWSAE"/>
<dbReference type="STRING" id="13333.W1Q105"/>
<dbReference type="HOGENOM" id="CLU_048361_3_0_1"/>
<evidence type="ECO:0000313" key="2">
    <source>
        <dbReference type="EMBL" id="ERN13985.1"/>
    </source>
</evidence>
<dbReference type="Pfam" id="PF10294">
    <property type="entry name" value="Methyltransf_16"/>
    <property type="match status" value="1"/>
</dbReference>
<dbReference type="InterPro" id="IPR038899">
    <property type="entry name" value="METTL22"/>
</dbReference>
<gene>
    <name evidence="2" type="ORF">AMTR_s00021p00171430</name>
</gene>
<dbReference type="Gene3D" id="3.40.50.150">
    <property type="entry name" value="Vaccinia Virus protein VP39"/>
    <property type="match status" value="1"/>
</dbReference>
<sequence>MCWNNRLMDVKEANWFQLAKSMSMIKKMNVLDLPFLFAPSCLYILILRCDQLTMPLAKVQFYLQFEQTMCHSIVIQHKTTSSIPNVGLQVWSTALMLADFVLHTIFTSSDFNDAIVLELGAGTGLVGILLARVARSVYLTDIDEEILENCSTNVHLNSKMYLHGESSIHVRELNWNNSWPPEVHCCDDPSLRTKYSWSLSEIQEVEGALVLLAADVIYSDDLTHSFFDTVGKLMEQGSRKVLYLCLEKRYNFSLDELDVVANGYSHFRKYFIDEEDYNSTNGSIMPCFIGRRIDISQIPQFIPEYSRGEDLELWKIHRFH</sequence>
<dbReference type="CDD" id="cd02440">
    <property type="entry name" value="AdoMet_MTases"/>
    <property type="match status" value="1"/>
</dbReference>
<dbReference type="eggNOG" id="KOG2497">
    <property type="taxonomic scope" value="Eukaryota"/>
</dbReference>
<feature type="transmembrane region" description="Helical" evidence="1">
    <location>
        <begin position="30"/>
        <end position="47"/>
    </location>
</feature>
<organism evidence="2 3">
    <name type="scientific">Amborella trichopoda</name>
    <dbReference type="NCBI Taxonomy" id="13333"/>
    <lineage>
        <taxon>Eukaryota</taxon>
        <taxon>Viridiplantae</taxon>
        <taxon>Streptophyta</taxon>
        <taxon>Embryophyta</taxon>
        <taxon>Tracheophyta</taxon>
        <taxon>Spermatophyta</taxon>
        <taxon>Magnoliopsida</taxon>
        <taxon>Amborellales</taxon>
        <taxon>Amborellaceae</taxon>
        <taxon>Amborella</taxon>
    </lineage>
</organism>
<dbReference type="InterPro" id="IPR029063">
    <property type="entry name" value="SAM-dependent_MTases_sf"/>
</dbReference>
<accession>W1Q105</accession>
<dbReference type="Gramene" id="ERN13985">
    <property type="protein sequence ID" value="ERN13985"/>
    <property type="gene ID" value="AMTR_s00021p00171430"/>
</dbReference>
<dbReference type="Proteomes" id="UP000017836">
    <property type="component" value="Unassembled WGS sequence"/>
</dbReference>
<dbReference type="InterPro" id="IPR019410">
    <property type="entry name" value="Methyltransf_16"/>
</dbReference>
<dbReference type="SUPFAM" id="SSF53335">
    <property type="entry name" value="S-adenosyl-L-methionine-dependent methyltransferases"/>
    <property type="match status" value="1"/>
</dbReference>
<dbReference type="GO" id="GO:0008276">
    <property type="term" value="F:protein methyltransferase activity"/>
    <property type="evidence" value="ECO:0000318"/>
    <property type="project" value="GO_Central"/>
</dbReference>
<evidence type="ECO:0008006" key="4">
    <source>
        <dbReference type="Google" id="ProtNLM"/>
    </source>
</evidence>
<keyword evidence="1" id="KW-0812">Transmembrane</keyword>
<dbReference type="PANTHER" id="PTHR23108">
    <property type="entry name" value="METHYLTRANSFERASE-RELATED"/>
    <property type="match status" value="1"/>
</dbReference>
<dbReference type="GO" id="GO:0005634">
    <property type="term" value="C:nucleus"/>
    <property type="evidence" value="ECO:0000318"/>
    <property type="project" value="GO_Central"/>
</dbReference>
<evidence type="ECO:0000313" key="3">
    <source>
        <dbReference type="Proteomes" id="UP000017836"/>
    </source>
</evidence>